<accession>A0A9X1W6U1</accession>
<reference evidence="3" key="1">
    <citation type="submission" date="2021-11" db="EMBL/GenBank/DDBJ databases">
        <title>Vibrio ZSDE26 sp. nov. and Vibrio ZSDZ34 sp. nov., isolated from coastal seawater in Qingdao.</title>
        <authorList>
            <person name="Zhang P."/>
        </authorList>
    </citation>
    <scope>NUCLEOTIDE SEQUENCE</scope>
    <source>
        <strain evidence="3">ZSDZ34</strain>
    </source>
</reference>
<dbReference type="InterPro" id="IPR001584">
    <property type="entry name" value="Integrase_cat-core"/>
</dbReference>
<dbReference type="InterPro" id="IPR036397">
    <property type="entry name" value="RNaseH_sf"/>
</dbReference>
<organism evidence="3 4">
    <name type="scientific">Vibrio gelatinilyticus</name>
    <dbReference type="NCBI Taxonomy" id="2893468"/>
    <lineage>
        <taxon>Bacteria</taxon>
        <taxon>Pseudomonadati</taxon>
        <taxon>Pseudomonadota</taxon>
        <taxon>Gammaproteobacteria</taxon>
        <taxon>Vibrionales</taxon>
        <taxon>Vibrionaceae</taxon>
        <taxon>Vibrio</taxon>
    </lineage>
</organism>
<proteinExistence type="predicted"/>
<dbReference type="RefSeq" id="WP_244354725.1">
    <property type="nucleotide sequence ID" value="NZ_JAJNNZ010000001.1"/>
</dbReference>
<dbReference type="AlphaFoldDB" id="A0A9X1W6U1"/>
<feature type="region of interest" description="Disordered" evidence="1">
    <location>
        <begin position="571"/>
        <end position="625"/>
    </location>
</feature>
<sequence length="638" mass="73935">MVGRFHDEFEPEYNEDSEIKHELLPETQTERLKYSRLQSTQIIERDLSSYPEEQKSKALERYKLLCLVANELSGGWTPKNLNPLIEKHFTKTHLTKKPSYKSLQRWHNSFVDSNGSFTSLVDKNHLKGNRKARVIGDEKYYDEALKMFLDARRQSIRAAFNFYSDRITVANDKIVAGKIPTVSYETFKNRIRKEEPYSVALARHGKYYADKLYNYYQSVDMPTRILERVEMDHTPLDLILLHDDLMVPLGRAHLTLLVDVFSGCIIGFHLGFKAPSYVSASRAVIHATKSKSYISEMPISFNNEWLCEGKIENLVVDNGAEFWSKSWEDACLEVGINVVYNKVRKPWLKPFVERKFGEIVQGIVGWVPGKTFSNVLEKEDYKPEKDAVMRFSTFVEEFHRWIVDVHNVNADSRHKRIPNLYWKQSYDVLPPLKLLPDQEQAFSVVMGILHHRKLTDKGIKFMHIEYDCVALSDYRKSYPQTNESLKKKIKVDPDDLSSIYVYLEELQGYVKVPSKDPIGYTVRLSVCEHEKILAAHRTYIKGEMDVLSLAKARLALHDRIESEQADLMQLTHSERKRKAKSTKKVAEVSSINSDTPHSKLSDRTPKPNTTVAESEKSSDTTPLESFRAIWNERRNLRT</sequence>
<feature type="compositionally biased region" description="Basic and acidic residues" evidence="1">
    <location>
        <begin position="596"/>
        <end position="605"/>
    </location>
</feature>
<protein>
    <submittedName>
        <fullName evidence="3">Transposase family protein</fullName>
    </submittedName>
</protein>
<feature type="domain" description="Integrase catalytic" evidence="2">
    <location>
        <begin position="218"/>
        <end position="426"/>
    </location>
</feature>
<dbReference type="Proteomes" id="UP001139488">
    <property type="component" value="Unassembled WGS sequence"/>
</dbReference>
<dbReference type="Gene3D" id="3.30.420.10">
    <property type="entry name" value="Ribonuclease H-like superfamily/Ribonuclease H"/>
    <property type="match status" value="1"/>
</dbReference>
<gene>
    <name evidence="3" type="ORF">LNL84_01850</name>
</gene>
<keyword evidence="4" id="KW-1185">Reference proteome</keyword>
<evidence type="ECO:0000313" key="4">
    <source>
        <dbReference type="Proteomes" id="UP001139488"/>
    </source>
</evidence>
<dbReference type="InterPro" id="IPR012337">
    <property type="entry name" value="RNaseH-like_sf"/>
</dbReference>
<comment type="caution">
    <text evidence="3">The sequence shown here is derived from an EMBL/GenBank/DDBJ whole genome shotgun (WGS) entry which is preliminary data.</text>
</comment>
<evidence type="ECO:0000313" key="3">
    <source>
        <dbReference type="EMBL" id="MCJ2375572.1"/>
    </source>
</evidence>
<feature type="compositionally biased region" description="Basic residues" evidence="1">
    <location>
        <begin position="574"/>
        <end position="583"/>
    </location>
</feature>
<dbReference type="GO" id="GO:0003676">
    <property type="term" value="F:nucleic acid binding"/>
    <property type="evidence" value="ECO:0007669"/>
    <property type="project" value="InterPro"/>
</dbReference>
<dbReference type="EMBL" id="JAJNNZ010000001">
    <property type="protein sequence ID" value="MCJ2375572.1"/>
    <property type="molecule type" value="Genomic_DNA"/>
</dbReference>
<evidence type="ECO:0000259" key="2">
    <source>
        <dbReference type="PROSITE" id="PS50994"/>
    </source>
</evidence>
<dbReference type="PROSITE" id="PS50994">
    <property type="entry name" value="INTEGRASE"/>
    <property type="match status" value="1"/>
</dbReference>
<name>A0A9X1W6U1_9VIBR</name>
<dbReference type="SUPFAM" id="SSF53098">
    <property type="entry name" value="Ribonuclease H-like"/>
    <property type="match status" value="1"/>
</dbReference>
<evidence type="ECO:0000256" key="1">
    <source>
        <dbReference type="SAM" id="MobiDB-lite"/>
    </source>
</evidence>
<dbReference type="GO" id="GO:0015074">
    <property type="term" value="P:DNA integration"/>
    <property type="evidence" value="ECO:0007669"/>
    <property type="project" value="InterPro"/>
</dbReference>